<evidence type="ECO:0000313" key="2">
    <source>
        <dbReference type="EMBL" id="XDQ02708.1"/>
    </source>
</evidence>
<feature type="region of interest" description="Disordered" evidence="1">
    <location>
        <begin position="1"/>
        <end position="22"/>
    </location>
</feature>
<dbReference type="RefSeq" id="WP_352290008.1">
    <property type="nucleotide sequence ID" value="NZ_CP163431.1"/>
</dbReference>
<protein>
    <submittedName>
        <fullName evidence="2">Uncharacterized protein</fullName>
    </submittedName>
</protein>
<dbReference type="AlphaFoldDB" id="A0AB39MD19"/>
<sequence>MLVRPRTGTHGGPGRDEEEASVVSSSAAVVELHAAEEVDAFLFSQ</sequence>
<name>A0AB39MD19_9ACTN</name>
<dbReference type="EMBL" id="CP163431">
    <property type="protein sequence ID" value="XDQ02708.1"/>
    <property type="molecule type" value="Genomic_DNA"/>
</dbReference>
<reference evidence="2" key="1">
    <citation type="submission" date="2024-07" db="EMBL/GenBank/DDBJ databases">
        <authorList>
            <person name="Yu S.T."/>
        </authorList>
    </citation>
    <scope>NUCLEOTIDE SEQUENCE</scope>
    <source>
        <strain evidence="2">R08</strain>
    </source>
</reference>
<proteinExistence type="predicted"/>
<accession>A0AB39MD19</accession>
<organism evidence="2">
    <name type="scientific">Streptomyces sp. R08</name>
    <dbReference type="NCBI Taxonomy" id="3238624"/>
    <lineage>
        <taxon>Bacteria</taxon>
        <taxon>Bacillati</taxon>
        <taxon>Actinomycetota</taxon>
        <taxon>Actinomycetes</taxon>
        <taxon>Kitasatosporales</taxon>
        <taxon>Streptomycetaceae</taxon>
        <taxon>Streptomyces</taxon>
    </lineage>
</organism>
<evidence type="ECO:0000256" key="1">
    <source>
        <dbReference type="SAM" id="MobiDB-lite"/>
    </source>
</evidence>
<gene>
    <name evidence="2" type="ORF">AB5J58_22155</name>
</gene>